<keyword evidence="2" id="KW-0808">Transferase</keyword>
<feature type="transmembrane region" description="Helical" evidence="4">
    <location>
        <begin position="12"/>
        <end position="29"/>
    </location>
</feature>
<dbReference type="CDD" id="cd07989">
    <property type="entry name" value="LPLAT_AGPAT-like"/>
    <property type="match status" value="1"/>
</dbReference>
<dbReference type="SUPFAM" id="SSF69593">
    <property type="entry name" value="Glycerol-3-phosphate (1)-acyltransferase"/>
    <property type="match status" value="1"/>
</dbReference>
<dbReference type="PANTHER" id="PTHR10434">
    <property type="entry name" value="1-ACYL-SN-GLYCEROL-3-PHOSPHATE ACYLTRANSFERASE"/>
    <property type="match status" value="1"/>
</dbReference>
<evidence type="ECO:0000256" key="4">
    <source>
        <dbReference type="SAM" id="Phobius"/>
    </source>
</evidence>
<sequence length="247" mass="28412">MIRLLKHSHRLYSIFIILSLSVVFYPFYYVSAMSPKGYLTLNRLRKANSFLSSWLTGIFFRFTFEQPLDKNQTYIYCANHTSNLDIMIFCILAQGKFHFMGKDALLKNPMLKIFFKTIDIPVNRDSNISAFRAFKKAGERLEAGWSLIIFPEGGIDANHYPPVLQSFKNGPFRLAIEKNLAIVPVSLSDVWKKMWDDGSKYGSTPGICDIYIHQPVVTADLTITDADQLKERIFDLINSKLLLNDHR</sequence>
<gene>
    <name evidence="6" type="ORF">GM920_07530</name>
</gene>
<name>A0ABR6EU15_9SPHI</name>
<keyword evidence="4" id="KW-1133">Transmembrane helix</keyword>
<evidence type="ECO:0000259" key="5">
    <source>
        <dbReference type="SMART" id="SM00563"/>
    </source>
</evidence>
<evidence type="ECO:0000313" key="7">
    <source>
        <dbReference type="Proteomes" id="UP000636110"/>
    </source>
</evidence>
<accession>A0ABR6EU15</accession>
<evidence type="ECO:0000256" key="2">
    <source>
        <dbReference type="ARBA" id="ARBA00022679"/>
    </source>
</evidence>
<dbReference type="Pfam" id="PF01553">
    <property type="entry name" value="Acyltransferase"/>
    <property type="match status" value="1"/>
</dbReference>
<comment type="caution">
    <text evidence="6">The sequence shown here is derived from an EMBL/GenBank/DDBJ whole genome shotgun (WGS) entry which is preliminary data.</text>
</comment>
<keyword evidence="3 6" id="KW-0012">Acyltransferase</keyword>
<evidence type="ECO:0000256" key="3">
    <source>
        <dbReference type="ARBA" id="ARBA00023315"/>
    </source>
</evidence>
<dbReference type="Proteomes" id="UP000636110">
    <property type="component" value="Unassembled WGS sequence"/>
</dbReference>
<dbReference type="SMART" id="SM00563">
    <property type="entry name" value="PlsC"/>
    <property type="match status" value="1"/>
</dbReference>
<feature type="domain" description="Phospholipid/glycerol acyltransferase" evidence="5">
    <location>
        <begin position="74"/>
        <end position="190"/>
    </location>
</feature>
<reference evidence="6 7" key="1">
    <citation type="submission" date="2019-11" db="EMBL/GenBank/DDBJ databases">
        <title>Description of Pedobacter sp. LMG 31462T.</title>
        <authorList>
            <person name="Carlier A."/>
            <person name="Qi S."/>
            <person name="Vandamme P."/>
        </authorList>
    </citation>
    <scope>NUCLEOTIDE SEQUENCE [LARGE SCALE GENOMIC DNA]</scope>
    <source>
        <strain evidence="6 7">LMG 31462</strain>
    </source>
</reference>
<dbReference type="GO" id="GO:0016746">
    <property type="term" value="F:acyltransferase activity"/>
    <property type="evidence" value="ECO:0007669"/>
    <property type="project" value="UniProtKB-KW"/>
</dbReference>
<proteinExistence type="predicted"/>
<dbReference type="RefSeq" id="WP_182955053.1">
    <property type="nucleotide sequence ID" value="NZ_WNXC01000001.1"/>
</dbReference>
<keyword evidence="4" id="KW-0472">Membrane</keyword>
<keyword evidence="4" id="KW-0812">Transmembrane</keyword>
<dbReference type="InterPro" id="IPR002123">
    <property type="entry name" value="Plipid/glycerol_acylTrfase"/>
</dbReference>
<dbReference type="PANTHER" id="PTHR10434:SF11">
    <property type="entry name" value="1-ACYL-SN-GLYCEROL-3-PHOSPHATE ACYLTRANSFERASE"/>
    <property type="match status" value="1"/>
</dbReference>
<evidence type="ECO:0000256" key="1">
    <source>
        <dbReference type="ARBA" id="ARBA00005189"/>
    </source>
</evidence>
<comment type="pathway">
    <text evidence="1">Lipid metabolism.</text>
</comment>
<keyword evidence="7" id="KW-1185">Reference proteome</keyword>
<protein>
    <submittedName>
        <fullName evidence="6">1-acyl-sn-glycerol-3-phosphate acyltransferase</fullName>
    </submittedName>
</protein>
<dbReference type="EMBL" id="WNXC01000001">
    <property type="protein sequence ID" value="MBB2148760.1"/>
    <property type="molecule type" value="Genomic_DNA"/>
</dbReference>
<organism evidence="6 7">
    <name type="scientific">Pedobacter gandavensis</name>
    <dbReference type="NCBI Taxonomy" id="2679963"/>
    <lineage>
        <taxon>Bacteria</taxon>
        <taxon>Pseudomonadati</taxon>
        <taxon>Bacteroidota</taxon>
        <taxon>Sphingobacteriia</taxon>
        <taxon>Sphingobacteriales</taxon>
        <taxon>Sphingobacteriaceae</taxon>
        <taxon>Pedobacter</taxon>
    </lineage>
</organism>
<evidence type="ECO:0000313" key="6">
    <source>
        <dbReference type="EMBL" id="MBB2148760.1"/>
    </source>
</evidence>